<keyword evidence="2 3" id="KW-0040">ANK repeat</keyword>
<evidence type="ECO:0000256" key="3">
    <source>
        <dbReference type="PROSITE-ProRule" id="PRU00023"/>
    </source>
</evidence>
<dbReference type="PANTHER" id="PTHR24123:SF33">
    <property type="entry name" value="PROTEIN HOS4"/>
    <property type="match status" value="1"/>
</dbReference>
<dbReference type="InterPro" id="IPR051165">
    <property type="entry name" value="Multifunctional_ANK_Repeat"/>
</dbReference>
<dbReference type="PANTHER" id="PTHR24123">
    <property type="entry name" value="ANKYRIN REPEAT-CONTAINING"/>
    <property type="match status" value="1"/>
</dbReference>
<comment type="caution">
    <text evidence="5">The sequence shown here is derived from an EMBL/GenBank/DDBJ whole genome shotgun (WGS) entry which is preliminary data.</text>
</comment>
<dbReference type="SMART" id="SM00248">
    <property type="entry name" value="ANK"/>
    <property type="match status" value="6"/>
</dbReference>
<sequence>MSCHPPFATAGLRRSGPRPAQPRSFKDYKNEEMISLSKALAANDLSVVDALISRYDALSRMKPRIIPDNPLAARTLAKMEALTAQYKTSGPWTGNIYHIAPWVAPIMHDAIEIDNAEFTKGLLERGMLLHGSYVKNAIEVHAMRCLTLFLQRGHDLNKPQGKTRPPVWAYCVTDWFMLQWLLDHGADLNTCAPCDGTTPMSYVVQFCPPEIIHTLLEDPRGLVDVNKSEVLHYALARTTDVLPVLVMLLDHGAPINAGLYANNLGAQNMFFFMARGPPLHKAADEGNLDAVRFLLSRHADVMICDTQGHTALYYAQKNGHTAIIELLKSAMADFKVQHL</sequence>
<keyword evidence="1" id="KW-0677">Repeat</keyword>
<keyword evidence="6" id="KW-1185">Reference proteome</keyword>
<dbReference type="Pfam" id="PF13637">
    <property type="entry name" value="Ank_4"/>
    <property type="match status" value="1"/>
</dbReference>
<feature type="repeat" description="ANK" evidence="3">
    <location>
        <begin position="274"/>
        <end position="306"/>
    </location>
</feature>
<evidence type="ECO:0008006" key="7">
    <source>
        <dbReference type="Google" id="ProtNLM"/>
    </source>
</evidence>
<organism evidence="5 6">
    <name type="scientific">Sporothrix stenoceras</name>
    <dbReference type="NCBI Taxonomy" id="5173"/>
    <lineage>
        <taxon>Eukaryota</taxon>
        <taxon>Fungi</taxon>
        <taxon>Dikarya</taxon>
        <taxon>Ascomycota</taxon>
        <taxon>Pezizomycotina</taxon>
        <taxon>Sordariomycetes</taxon>
        <taxon>Sordariomycetidae</taxon>
        <taxon>Ophiostomatales</taxon>
        <taxon>Ophiostomataceae</taxon>
        <taxon>Sporothrix</taxon>
    </lineage>
</organism>
<name>A0ABR3ZK66_9PEZI</name>
<feature type="repeat" description="ANK" evidence="3">
    <location>
        <begin position="307"/>
        <end position="339"/>
    </location>
</feature>
<dbReference type="Pfam" id="PF12796">
    <property type="entry name" value="Ank_2"/>
    <property type="match status" value="1"/>
</dbReference>
<dbReference type="InterPro" id="IPR036770">
    <property type="entry name" value="Ankyrin_rpt-contain_sf"/>
</dbReference>
<gene>
    <name evidence="5" type="ORF">Sste5346_002335</name>
</gene>
<dbReference type="InterPro" id="IPR002110">
    <property type="entry name" value="Ankyrin_rpt"/>
</dbReference>
<evidence type="ECO:0000256" key="1">
    <source>
        <dbReference type="ARBA" id="ARBA00022737"/>
    </source>
</evidence>
<evidence type="ECO:0000313" key="5">
    <source>
        <dbReference type="EMBL" id="KAL1900612.1"/>
    </source>
</evidence>
<dbReference type="Gene3D" id="1.25.40.20">
    <property type="entry name" value="Ankyrin repeat-containing domain"/>
    <property type="match status" value="1"/>
</dbReference>
<accession>A0ABR3ZK66</accession>
<dbReference type="PROSITE" id="PS50088">
    <property type="entry name" value="ANK_REPEAT"/>
    <property type="match status" value="2"/>
</dbReference>
<protein>
    <recommendedName>
        <fullName evidence="7">Ankyrin repeat protein</fullName>
    </recommendedName>
</protein>
<evidence type="ECO:0000256" key="4">
    <source>
        <dbReference type="SAM" id="MobiDB-lite"/>
    </source>
</evidence>
<proteinExistence type="predicted"/>
<evidence type="ECO:0000256" key="2">
    <source>
        <dbReference type="ARBA" id="ARBA00023043"/>
    </source>
</evidence>
<dbReference type="EMBL" id="JAWCUI010000009">
    <property type="protein sequence ID" value="KAL1900612.1"/>
    <property type="molecule type" value="Genomic_DNA"/>
</dbReference>
<dbReference type="PROSITE" id="PS50297">
    <property type="entry name" value="ANK_REP_REGION"/>
    <property type="match status" value="2"/>
</dbReference>
<reference evidence="5 6" key="1">
    <citation type="journal article" date="2024" name="IMA Fungus">
        <title>IMA Genome - F19 : A genome assembly and annotation guide to empower mycologists, including annotated draft genome sequences of Ceratocystis pirilliformis, Diaporthe australafricana, Fusarium ophioides, Paecilomyces lecythidis, and Sporothrix stenoceras.</title>
        <authorList>
            <person name="Aylward J."/>
            <person name="Wilson A.M."/>
            <person name="Visagie C.M."/>
            <person name="Spraker J."/>
            <person name="Barnes I."/>
            <person name="Buitendag C."/>
            <person name="Ceriani C."/>
            <person name="Del Mar Angel L."/>
            <person name="du Plessis D."/>
            <person name="Fuchs T."/>
            <person name="Gasser K."/>
            <person name="Kramer D."/>
            <person name="Li W."/>
            <person name="Munsamy K."/>
            <person name="Piso A."/>
            <person name="Price J.L."/>
            <person name="Sonnekus B."/>
            <person name="Thomas C."/>
            <person name="van der Nest A."/>
            <person name="van Dijk A."/>
            <person name="van Heerden A."/>
            <person name="van Vuuren N."/>
            <person name="Yilmaz N."/>
            <person name="Duong T.A."/>
            <person name="van der Merwe N.A."/>
            <person name="Wingfield M.J."/>
            <person name="Wingfield B.D."/>
        </authorList>
    </citation>
    <scope>NUCLEOTIDE SEQUENCE [LARGE SCALE GENOMIC DNA]</scope>
    <source>
        <strain evidence="5 6">CMW 5346</strain>
    </source>
</reference>
<evidence type="ECO:0000313" key="6">
    <source>
        <dbReference type="Proteomes" id="UP001583186"/>
    </source>
</evidence>
<dbReference type="SUPFAM" id="SSF48403">
    <property type="entry name" value="Ankyrin repeat"/>
    <property type="match status" value="1"/>
</dbReference>
<dbReference type="Proteomes" id="UP001583186">
    <property type="component" value="Unassembled WGS sequence"/>
</dbReference>
<feature type="region of interest" description="Disordered" evidence="4">
    <location>
        <begin position="1"/>
        <end position="24"/>
    </location>
</feature>